<reference evidence="2 3" key="1">
    <citation type="submission" date="2020-02" db="EMBL/GenBank/DDBJ databases">
        <authorList>
            <person name="Ferguson B K."/>
        </authorList>
    </citation>
    <scope>NUCLEOTIDE SEQUENCE [LARGE SCALE GENOMIC DNA]</scope>
</reference>
<organism evidence="2 3">
    <name type="scientific">Nesidiocoris tenuis</name>
    <dbReference type="NCBI Taxonomy" id="355587"/>
    <lineage>
        <taxon>Eukaryota</taxon>
        <taxon>Metazoa</taxon>
        <taxon>Ecdysozoa</taxon>
        <taxon>Arthropoda</taxon>
        <taxon>Hexapoda</taxon>
        <taxon>Insecta</taxon>
        <taxon>Pterygota</taxon>
        <taxon>Neoptera</taxon>
        <taxon>Paraneoptera</taxon>
        <taxon>Hemiptera</taxon>
        <taxon>Heteroptera</taxon>
        <taxon>Panheteroptera</taxon>
        <taxon>Cimicomorpha</taxon>
        <taxon>Miridae</taxon>
        <taxon>Dicyphina</taxon>
        <taxon>Nesidiocoris</taxon>
    </lineage>
</organism>
<dbReference type="EMBL" id="CADCXU010028840">
    <property type="protein sequence ID" value="CAB0015257.1"/>
    <property type="molecule type" value="Genomic_DNA"/>
</dbReference>
<evidence type="ECO:0000313" key="3">
    <source>
        <dbReference type="Proteomes" id="UP000479000"/>
    </source>
</evidence>
<protein>
    <submittedName>
        <fullName evidence="2">Uncharacterized protein</fullName>
    </submittedName>
</protein>
<feature type="region of interest" description="Disordered" evidence="1">
    <location>
        <begin position="62"/>
        <end position="84"/>
    </location>
</feature>
<proteinExistence type="predicted"/>
<sequence length="220" mass="25170">MADGGCRGGKNTLLLTPCRLFRTVQPALRQFNQAASNRNRVSFPSKPGMLLEQKIRLETFQNEKTVSDGAEVPKPKEKRRSRRYTPVKYTPLKSTIFGDTRNFKFLTKSSALSSKLSVLAKSLIKSRWPSWVKSSPYTYIHEYGEQGRHQPAKALSNIYSSQNRVRHLRPFKARLEIKPANQHVKQACLYFATMGGTGTSALERRYWNVGTRTAVLERRY</sequence>
<evidence type="ECO:0000256" key="1">
    <source>
        <dbReference type="SAM" id="MobiDB-lite"/>
    </source>
</evidence>
<evidence type="ECO:0000313" key="2">
    <source>
        <dbReference type="EMBL" id="CAB0015257.1"/>
    </source>
</evidence>
<dbReference type="AlphaFoldDB" id="A0A6H5HH04"/>
<accession>A0A6H5HH04</accession>
<keyword evidence="3" id="KW-1185">Reference proteome</keyword>
<name>A0A6H5HH04_9HEMI</name>
<dbReference type="Proteomes" id="UP000479000">
    <property type="component" value="Unassembled WGS sequence"/>
</dbReference>
<gene>
    <name evidence="2" type="ORF">NTEN_LOCUS19602</name>
</gene>